<protein>
    <recommendedName>
        <fullName evidence="2">N-acetyltransferase domain-containing protein</fullName>
    </recommendedName>
</protein>
<dbReference type="Gene3D" id="3.40.630.30">
    <property type="match status" value="1"/>
</dbReference>
<reference evidence="4" key="1">
    <citation type="submission" date="2014-12" db="EMBL/GenBank/DDBJ databases">
        <title>Genome Sequence of Valsa Canker Pathogens Uncovers a Specific Adaption of Colonization on Woody Bark.</title>
        <authorList>
            <person name="Yin Z."/>
            <person name="Liu H."/>
            <person name="Gao X."/>
            <person name="Li Z."/>
            <person name="Song N."/>
            <person name="Ke X."/>
            <person name="Dai Q."/>
            <person name="Wu Y."/>
            <person name="Sun Y."/>
            <person name="Xu J.-R."/>
            <person name="Kang Z.K."/>
            <person name="Wang L."/>
            <person name="Huang L."/>
        </authorList>
    </citation>
    <scope>NUCLEOTIDE SEQUENCE [LARGE SCALE GENOMIC DNA]</scope>
    <source>
        <strain evidence="4">SXYL134</strain>
    </source>
</reference>
<sequence>MNDMKDMANELEQLQVELGLEDYEGQLMVPWFAYRMRLPKRPIPSVPDRPKITTQRLIVRPILPSDLDQLHSLRQRPETQSQSKTRGRIDQNKEETQQSIDMLNQKAHYHWYFGGFLQSTGELIVEGGLPDCDIMESAASGYPEAEFLVKPEYWRQGYGTEFFHAVMDSWWDLPREYRRVQLVPFLMPGKEPGDVATEGVVFQWEDGNEVAEGFFNKVLKEKDYRVFVSGSAASYDRRVGREGNTVTWKGVLAANPRIQPEGL</sequence>
<accession>A0A194V7D9</accession>
<dbReference type="AlphaFoldDB" id="A0A194V7D9"/>
<feature type="region of interest" description="Disordered" evidence="1">
    <location>
        <begin position="69"/>
        <end position="98"/>
    </location>
</feature>
<evidence type="ECO:0000313" key="4">
    <source>
        <dbReference type="Proteomes" id="UP000078576"/>
    </source>
</evidence>
<dbReference type="InterPro" id="IPR051531">
    <property type="entry name" value="N-acetyltransferase"/>
</dbReference>
<dbReference type="InterPro" id="IPR016181">
    <property type="entry name" value="Acyl_CoA_acyltransferase"/>
</dbReference>
<dbReference type="GO" id="GO:0016747">
    <property type="term" value="F:acyltransferase activity, transferring groups other than amino-acyl groups"/>
    <property type="evidence" value="ECO:0007669"/>
    <property type="project" value="InterPro"/>
</dbReference>
<dbReference type="EMBL" id="KN714736">
    <property type="protein sequence ID" value="KUI59799.1"/>
    <property type="molecule type" value="Genomic_DNA"/>
</dbReference>
<feature type="compositionally biased region" description="Basic and acidic residues" evidence="1">
    <location>
        <begin position="87"/>
        <end position="96"/>
    </location>
</feature>
<dbReference type="InterPro" id="IPR000182">
    <property type="entry name" value="GNAT_dom"/>
</dbReference>
<dbReference type="Proteomes" id="UP000078576">
    <property type="component" value="Unassembled WGS sequence"/>
</dbReference>
<proteinExistence type="predicted"/>
<dbReference type="OrthoDB" id="4072826at2759"/>
<dbReference type="Pfam" id="PF13302">
    <property type="entry name" value="Acetyltransf_3"/>
    <property type="match status" value="1"/>
</dbReference>
<keyword evidence="4" id="KW-1185">Reference proteome</keyword>
<gene>
    <name evidence="3" type="ORF">VP1G_07018</name>
</gene>
<dbReference type="PANTHER" id="PTHR43792:SF1">
    <property type="entry name" value="N-ACETYLTRANSFERASE DOMAIN-CONTAINING PROTEIN"/>
    <property type="match status" value="1"/>
</dbReference>
<dbReference type="PANTHER" id="PTHR43792">
    <property type="entry name" value="GNAT FAMILY, PUTATIVE (AFU_ORTHOLOGUE AFUA_3G00765)-RELATED-RELATED"/>
    <property type="match status" value="1"/>
</dbReference>
<evidence type="ECO:0000313" key="3">
    <source>
        <dbReference type="EMBL" id="KUI59799.1"/>
    </source>
</evidence>
<organism evidence="3 4">
    <name type="scientific">Cytospora mali</name>
    <name type="common">Apple Valsa canker fungus</name>
    <name type="synonym">Valsa mali</name>
    <dbReference type="NCBI Taxonomy" id="578113"/>
    <lineage>
        <taxon>Eukaryota</taxon>
        <taxon>Fungi</taxon>
        <taxon>Dikarya</taxon>
        <taxon>Ascomycota</taxon>
        <taxon>Pezizomycotina</taxon>
        <taxon>Sordariomycetes</taxon>
        <taxon>Sordariomycetidae</taxon>
        <taxon>Diaporthales</taxon>
        <taxon>Cytosporaceae</taxon>
        <taxon>Cytospora</taxon>
    </lineage>
</organism>
<evidence type="ECO:0000256" key="1">
    <source>
        <dbReference type="SAM" id="MobiDB-lite"/>
    </source>
</evidence>
<feature type="domain" description="N-acetyltransferase" evidence="2">
    <location>
        <begin position="56"/>
        <end position="174"/>
    </location>
</feature>
<name>A0A194V7D9_CYTMA</name>
<evidence type="ECO:0000259" key="2">
    <source>
        <dbReference type="Pfam" id="PF13302"/>
    </source>
</evidence>
<dbReference type="SUPFAM" id="SSF55729">
    <property type="entry name" value="Acyl-CoA N-acyltransferases (Nat)"/>
    <property type="match status" value="1"/>
</dbReference>